<dbReference type="InterPro" id="IPR049383">
    <property type="entry name" value="UbiD-like_N"/>
</dbReference>
<dbReference type="HOGENOM" id="CLU_023348_4_1_9"/>
<comment type="catalytic activity">
    <reaction evidence="4">
        <text>4-hydroxybenzoate + H(+) = phenol + CO2</text>
        <dbReference type="Rhea" id="RHEA:10876"/>
        <dbReference type="ChEBI" id="CHEBI:15378"/>
        <dbReference type="ChEBI" id="CHEBI:15882"/>
        <dbReference type="ChEBI" id="CHEBI:16526"/>
        <dbReference type="ChEBI" id="CHEBI:17879"/>
        <dbReference type="EC" id="4.1.1.61"/>
    </reaction>
</comment>
<evidence type="ECO:0000256" key="2">
    <source>
        <dbReference type="ARBA" id="ARBA00022575"/>
    </source>
</evidence>
<evidence type="ECO:0000259" key="11">
    <source>
        <dbReference type="Pfam" id="PF20696"/>
    </source>
</evidence>
<gene>
    <name evidence="12" type="ORF">HMPREF9555_01594</name>
</gene>
<evidence type="ECO:0000256" key="3">
    <source>
        <dbReference type="ARBA" id="ARBA00022797"/>
    </source>
</evidence>
<feature type="domain" description="3-octaprenyl-4-hydroxybenzoate carboxy-lyase-like Rift-related" evidence="9">
    <location>
        <begin position="123"/>
        <end position="321"/>
    </location>
</feature>
<protein>
    <recommendedName>
        <fullName evidence="6">Phenolic acid decarboxylase</fullName>
        <ecNumber evidence="5">4.1.1.61</ecNumber>
    </recommendedName>
    <alternativeName>
        <fullName evidence="7">4-hydroxybenzoate decarboxylase</fullName>
    </alternativeName>
    <alternativeName>
        <fullName evidence="8">Phenolic acid decarboxylase subunit C</fullName>
    </alternativeName>
</protein>
<evidence type="ECO:0000313" key="12">
    <source>
        <dbReference type="EMBL" id="EFW29189.1"/>
    </source>
</evidence>
<dbReference type="EMBL" id="AECV01000035">
    <property type="protein sequence ID" value="EFW29189.1"/>
    <property type="molecule type" value="Genomic_DNA"/>
</dbReference>
<organism evidence="12 13">
    <name type="scientific">Selenomonas artemidis F0399</name>
    <dbReference type="NCBI Taxonomy" id="749551"/>
    <lineage>
        <taxon>Bacteria</taxon>
        <taxon>Bacillati</taxon>
        <taxon>Bacillota</taxon>
        <taxon>Negativicutes</taxon>
        <taxon>Selenomonadales</taxon>
        <taxon>Selenomonadaceae</taxon>
        <taxon>Selenomonas</taxon>
    </lineage>
</organism>
<dbReference type="GO" id="GO:0009636">
    <property type="term" value="P:response to toxic substance"/>
    <property type="evidence" value="ECO:0007669"/>
    <property type="project" value="UniProtKB-KW"/>
</dbReference>
<dbReference type="GO" id="GO:0018799">
    <property type="term" value="F:4-hydroxybenzoate decarboxylase activity"/>
    <property type="evidence" value="ECO:0007669"/>
    <property type="project" value="UniProtKB-EC"/>
</dbReference>
<proteinExistence type="inferred from homology"/>
<feature type="domain" description="3-octaprenyl-4-hydroxybenzoate carboxy-lyase-like N-terminal" evidence="10">
    <location>
        <begin position="10"/>
        <end position="87"/>
    </location>
</feature>
<comment type="similarity">
    <text evidence="1">Belongs to the UbiD family.</text>
</comment>
<dbReference type="InterPro" id="IPR002830">
    <property type="entry name" value="UbiD"/>
</dbReference>
<evidence type="ECO:0000259" key="10">
    <source>
        <dbReference type="Pfam" id="PF20695"/>
    </source>
</evidence>
<comment type="caution">
    <text evidence="12">The sequence shown here is derived from an EMBL/GenBank/DDBJ whole genome shotgun (WGS) entry which is preliminary data.</text>
</comment>
<dbReference type="EC" id="4.1.1.61" evidence="5"/>
<sequence length="486" mass="55148">MAYKDLREFIDVLEQRGLLRRITAEVDPELEITEITDRISKLEGEKNVALLFENVKGSTMPVLMNAFGSYERMALAFGVEKLDDVADELTELLKIPHISLQNKMNLMTLIPMARKAINFPKYVKNAPCQEIVETENPSLDNIPILKCWPDDGGPFVTLPLVFTKNPATGKRNVGMYRLQKYDSRTTGMHWHIHKNGAENFRDTKERGGTRIEAAVAIGTDPVLTYAATAPLPRDIDEMVFAGFLRHKSVELVKCVTVDLEVPATAEIILEGYVDTDERRREGPFGDHTGYYSLADDYPVFHITAITHRRDPIYAATVVGKPPMEDCFIAKATERIFLPLLKQMLPEIVDVNMPLEGVFHDCIVVSIKKQFPMHARKVMHALWGMGQMMNVKMIIVVDAHVNVQDMKEVWWRVFNNIDAKYDLEIVQGPLDVLDHSSPMAQWGSKLGIDATKTWPSEGHAREWPDEITMSDEIKARVTARWKEFGLD</sequence>
<evidence type="ECO:0000256" key="5">
    <source>
        <dbReference type="ARBA" id="ARBA00066414"/>
    </source>
</evidence>
<dbReference type="NCBIfam" id="TIGR03701">
    <property type="entry name" value="mena_SCO4490"/>
    <property type="match status" value="1"/>
</dbReference>
<evidence type="ECO:0000256" key="4">
    <source>
        <dbReference type="ARBA" id="ARBA00052687"/>
    </source>
</evidence>
<dbReference type="InterPro" id="IPR048304">
    <property type="entry name" value="UbiD_Rift_dom"/>
</dbReference>
<dbReference type="GO" id="GO:0008694">
    <property type="term" value="F:4-hydroxy-3-polyprenylbenzoate decarboxylase activity"/>
    <property type="evidence" value="ECO:0007669"/>
    <property type="project" value="TreeGrafter"/>
</dbReference>
<dbReference type="Pfam" id="PF01977">
    <property type="entry name" value="UbiD"/>
    <property type="match status" value="1"/>
</dbReference>
<dbReference type="FunFam" id="3.40.1670.10:FF:000003">
    <property type="entry name" value="Phenolic acid decarboxylase"/>
    <property type="match status" value="1"/>
</dbReference>
<dbReference type="Gene3D" id="1.20.5.570">
    <property type="entry name" value="Single helix bin"/>
    <property type="match status" value="1"/>
</dbReference>
<keyword evidence="13" id="KW-1185">Reference proteome</keyword>
<name>E7N3K4_9FIRM</name>
<evidence type="ECO:0000256" key="1">
    <source>
        <dbReference type="ARBA" id="ARBA00010021"/>
    </source>
</evidence>
<dbReference type="Gene3D" id="3.40.1670.10">
    <property type="entry name" value="UbiD C-terminal domain-like"/>
    <property type="match status" value="1"/>
</dbReference>
<evidence type="ECO:0000259" key="9">
    <source>
        <dbReference type="Pfam" id="PF01977"/>
    </source>
</evidence>
<dbReference type="Pfam" id="PF20695">
    <property type="entry name" value="UbiD_N"/>
    <property type="match status" value="1"/>
</dbReference>
<dbReference type="NCBIfam" id="TIGR00148">
    <property type="entry name" value="UbiD family decarboxylase"/>
    <property type="match status" value="1"/>
</dbReference>
<dbReference type="GO" id="GO:0005829">
    <property type="term" value="C:cytosol"/>
    <property type="evidence" value="ECO:0007669"/>
    <property type="project" value="TreeGrafter"/>
</dbReference>
<dbReference type="SUPFAM" id="SSF50475">
    <property type="entry name" value="FMN-binding split barrel"/>
    <property type="match status" value="1"/>
</dbReference>
<dbReference type="Pfam" id="PF20696">
    <property type="entry name" value="UbiD_C"/>
    <property type="match status" value="1"/>
</dbReference>
<dbReference type="AlphaFoldDB" id="E7N3K4"/>
<dbReference type="InterPro" id="IPR022390">
    <property type="entry name" value="HBDC"/>
</dbReference>
<dbReference type="Proteomes" id="UP000004633">
    <property type="component" value="Unassembled WGS sequence"/>
</dbReference>
<dbReference type="PANTHER" id="PTHR30108:SF17">
    <property type="entry name" value="FERULIC ACID DECARBOXYLASE 1"/>
    <property type="match status" value="1"/>
</dbReference>
<feature type="domain" description="3-octaprenyl-4-hydroxybenzoate carboxy-lyase-like C-terminal" evidence="11">
    <location>
        <begin position="326"/>
        <end position="449"/>
    </location>
</feature>
<keyword evidence="3" id="KW-0058">Aromatic hydrocarbons catabolism</keyword>
<reference evidence="12 13" key="1">
    <citation type="submission" date="2010-08" db="EMBL/GenBank/DDBJ databases">
        <authorList>
            <person name="Weinstock G."/>
            <person name="Sodergren E."/>
            <person name="Clifton S."/>
            <person name="Fulton L."/>
            <person name="Fulton B."/>
            <person name="Courtney L."/>
            <person name="Fronick C."/>
            <person name="Harrison M."/>
            <person name="Strong C."/>
            <person name="Farmer C."/>
            <person name="Delahaunty K."/>
            <person name="Markovic C."/>
            <person name="Hall O."/>
            <person name="Minx P."/>
            <person name="Tomlinson C."/>
            <person name="Mitreva M."/>
            <person name="Hou S."/>
            <person name="Chen J."/>
            <person name="Wollam A."/>
            <person name="Pepin K.H."/>
            <person name="Johnson M."/>
            <person name="Bhonagiri V."/>
            <person name="Zhang X."/>
            <person name="Suruliraj S."/>
            <person name="Warren W."/>
            <person name="Chinwalla A."/>
            <person name="Mardis E.R."/>
            <person name="Wilson R.K."/>
        </authorList>
    </citation>
    <scope>NUCLEOTIDE SEQUENCE [LARGE SCALE GENOMIC DNA]</scope>
    <source>
        <strain evidence="12 13">F0399</strain>
    </source>
</reference>
<evidence type="ECO:0000256" key="8">
    <source>
        <dbReference type="ARBA" id="ARBA00079372"/>
    </source>
</evidence>
<dbReference type="RefSeq" id="WP_009350239.1">
    <property type="nucleotide sequence ID" value="NZ_GL638147.1"/>
</dbReference>
<dbReference type="SUPFAM" id="SSF143968">
    <property type="entry name" value="UbiD C-terminal domain-like"/>
    <property type="match status" value="1"/>
</dbReference>
<evidence type="ECO:0000313" key="13">
    <source>
        <dbReference type="Proteomes" id="UP000004633"/>
    </source>
</evidence>
<evidence type="ECO:0000256" key="7">
    <source>
        <dbReference type="ARBA" id="ARBA00078055"/>
    </source>
</evidence>
<evidence type="ECO:0000256" key="6">
    <source>
        <dbReference type="ARBA" id="ARBA00072018"/>
    </source>
</evidence>
<dbReference type="PANTHER" id="PTHR30108">
    <property type="entry name" value="3-OCTAPRENYL-4-HYDROXYBENZOATE CARBOXY-LYASE-RELATED"/>
    <property type="match status" value="1"/>
</dbReference>
<keyword evidence="2" id="KW-0216">Detoxification</keyword>
<accession>E7N3K4</accession>
<dbReference type="InterPro" id="IPR049381">
    <property type="entry name" value="UbiD-like_C"/>
</dbReference>
<dbReference type="STRING" id="749551.HMPREF9555_01594"/>
<dbReference type="GO" id="GO:0006744">
    <property type="term" value="P:ubiquinone biosynthetic process"/>
    <property type="evidence" value="ECO:0007669"/>
    <property type="project" value="TreeGrafter"/>
</dbReference>